<dbReference type="RefSeq" id="WP_345607937.1">
    <property type="nucleotide sequence ID" value="NZ_BAABJO010000021.1"/>
</dbReference>
<gene>
    <name evidence="2" type="ORF">GCM10023320_51820</name>
</gene>
<evidence type="ECO:0000256" key="1">
    <source>
        <dbReference type="SAM" id="Phobius"/>
    </source>
</evidence>
<dbReference type="Proteomes" id="UP001500804">
    <property type="component" value="Unassembled WGS sequence"/>
</dbReference>
<proteinExistence type="predicted"/>
<keyword evidence="1" id="KW-0472">Membrane</keyword>
<evidence type="ECO:0000313" key="3">
    <source>
        <dbReference type="Proteomes" id="UP001500804"/>
    </source>
</evidence>
<reference evidence="3" key="1">
    <citation type="journal article" date="2019" name="Int. J. Syst. Evol. Microbiol.">
        <title>The Global Catalogue of Microorganisms (GCM) 10K type strain sequencing project: providing services to taxonomists for standard genome sequencing and annotation.</title>
        <authorList>
            <consortium name="The Broad Institute Genomics Platform"/>
            <consortium name="The Broad Institute Genome Sequencing Center for Infectious Disease"/>
            <person name="Wu L."/>
            <person name="Ma J."/>
        </authorList>
    </citation>
    <scope>NUCLEOTIDE SEQUENCE [LARGE SCALE GENOMIC DNA]</scope>
    <source>
        <strain evidence="3">JCM 18302</strain>
    </source>
</reference>
<organism evidence="2 3">
    <name type="scientific">Pseudonocardia adelaidensis</name>
    <dbReference type="NCBI Taxonomy" id="648754"/>
    <lineage>
        <taxon>Bacteria</taxon>
        <taxon>Bacillati</taxon>
        <taxon>Actinomycetota</taxon>
        <taxon>Actinomycetes</taxon>
        <taxon>Pseudonocardiales</taxon>
        <taxon>Pseudonocardiaceae</taxon>
        <taxon>Pseudonocardia</taxon>
    </lineage>
</organism>
<evidence type="ECO:0000313" key="2">
    <source>
        <dbReference type="EMBL" id="GAA5130184.1"/>
    </source>
</evidence>
<accession>A0ABP9NPV8</accession>
<name>A0ABP9NPV8_9PSEU</name>
<keyword evidence="3" id="KW-1185">Reference proteome</keyword>
<feature type="transmembrane region" description="Helical" evidence="1">
    <location>
        <begin position="6"/>
        <end position="26"/>
    </location>
</feature>
<protein>
    <submittedName>
        <fullName evidence="2">Uncharacterized protein</fullName>
    </submittedName>
</protein>
<feature type="transmembrane region" description="Helical" evidence="1">
    <location>
        <begin position="72"/>
        <end position="93"/>
    </location>
</feature>
<dbReference type="EMBL" id="BAABJO010000021">
    <property type="protein sequence ID" value="GAA5130184.1"/>
    <property type="molecule type" value="Genomic_DNA"/>
</dbReference>
<feature type="transmembrane region" description="Helical" evidence="1">
    <location>
        <begin position="47"/>
        <end position="66"/>
    </location>
</feature>
<keyword evidence="1" id="KW-1133">Transmembrane helix</keyword>
<comment type="caution">
    <text evidence="2">The sequence shown here is derived from an EMBL/GenBank/DDBJ whole genome shotgun (WGS) entry which is preliminary data.</text>
</comment>
<keyword evidence="1" id="KW-0812">Transmembrane</keyword>
<sequence>MTREQTAVVLLVLCGLLLVWAWTAGARIGRRAERASRTVTRMGSTTGRTLICAAVIVGGQWAVITWTTHPGVIATVLGVPALIAGGAVARLLTVEQTAHLHRRGGGRP</sequence>